<dbReference type="InterPro" id="IPR013324">
    <property type="entry name" value="RNA_pol_sigma_r3/r4-like"/>
</dbReference>
<dbReference type="Gene3D" id="1.10.10.10">
    <property type="entry name" value="Winged helix-like DNA-binding domain superfamily/Winged helix DNA-binding domain"/>
    <property type="match status" value="1"/>
</dbReference>
<gene>
    <name evidence="7" type="ORF">CLV99_0248</name>
</gene>
<dbReference type="NCBIfam" id="TIGR02937">
    <property type="entry name" value="sigma70-ECF"/>
    <property type="match status" value="1"/>
</dbReference>
<reference evidence="7 8" key="1">
    <citation type="submission" date="2019-03" db="EMBL/GenBank/DDBJ databases">
        <title>Genomic Encyclopedia of Archaeal and Bacterial Type Strains, Phase II (KMG-II): from individual species to whole genera.</title>
        <authorList>
            <person name="Goeker M."/>
        </authorList>
    </citation>
    <scope>NUCLEOTIDE SEQUENCE [LARGE SCALE GENOMIC DNA]</scope>
    <source>
        <strain evidence="7 8">DSM 28353</strain>
    </source>
</reference>
<accession>A0A4R6WQR6</accession>
<evidence type="ECO:0000256" key="1">
    <source>
        <dbReference type="ARBA" id="ARBA00010641"/>
    </source>
</evidence>
<organism evidence="7 8">
    <name type="scientific">Sphingobacterium yanglingense</name>
    <dbReference type="NCBI Taxonomy" id="1437280"/>
    <lineage>
        <taxon>Bacteria</taxon>
        <taxon>Pseudomonadati</taxon>
        <taxon>Bacteroidota</taxon>
        <taxon>Sphingobacteriia</taxon>
        <taxon>Sphingobacteriales</taxon>
        <taxon>Sphingobacteriaceae</taxon>
        <taxon>Sphingobacterium</taxon>
    </lineage>
</organism>
<dbReference type="InterPro" id="IPR014327">
    <property type="entry name" value="RNA_pol_sigma70_bacteroid"/>
</dbReference>
<proteinExistence type="inferred from homology"/>
<dbReference type="PANTHER" id="PTHR43133">
    <property type="entry name" value="RNA POLYMERASE ECF-TYPE SIGMA FACTO"/>
    <property type="match status" value="1"/>
</dbReference>
<dbReference type="SUPFAM" id="SSF88659">
    <property type="entry name" value="Sigma3 and sigma4 domains of RNA polymerase sigma factors"/>
    <property type="match status" value="1"/>
</dbReference>
<name>A0A4R6WQR6_9SPHI</name>
<dbReference type="Pfam" id="PF04542">
    <property type="entry name" value="Sigma70_r2"/>
    <property type="match status" value="1"/>
</dbReference>
<dbReference type="InterPro" id="IPR039425">
    <property type="entry name" value="RNA_pol_sigma-70-like"/>
</dbReference>
<evidence type="ECO:0000259" key="5">
    <source>
        <dbReference type="Pfam" id="PF04542"/>
    </source>
</evidence>
<dbReference type="AlphaFoldDB" id="A0A4R6WQR6"/>
<dbReference type="InterPro" id="IPR000792">
    <property type="entry name" value="Tscrpt_reg_LuxR_C"/>
</dbReference>
<dbReference type="InterPro" id="IPR036388">
    <property type="entry name" value="WH-like_DNA-bd_sf"/>
</dbReference>
<dbReference type="GO" id="GO:0006352">
    <property type="term" value="P:DNA-templated transcription initiation"/>
    <property type="evidence" value="ECO:0007669"/>
    <property type="project" value="InterPro"/>
</dbReference>
<dbReference type="NCBIfam" id="TIGR02985">
    <property type="entry name" value="Sig70_bacteroi1"/>
    <property type="match status" value="1"/>
</dbReference>
<evidence type="ECO:0000256" key="4">
    <source>
        <dbReference type="ARBA" id="ARBA00023163"/>
    </source>
</evidence>
<evidence type="ECO:0000313" key="8">
    <source>
        <dbReference type="Proteomes" id="UP000295292"/>
    </source>
</evidence>
<dbReference type="GO" id="GO:0016987">
    <property type="term" value="F:sigma factor activity"/>
    <property type="evidence" value="ECO:0007669"/>
    <property type="project" value="UniProtKB-KW"/>
</dbReference>
<dbReference type="InterPro" id="IPR014284">
    <property type="entry name" value="RNA_pol_sigma-70_dom"/>
</dbReference>
<feature type="domain" description="RNA polymerase sigma-70 region 2" evidence="5">
    <location>
        <begin position="26"/>
        <end position="90"/>
    </location>
</feature>
<keyword evidence="8" id="KW-1185">Reference proteome</keyword>
<dbReference type="SUPFAM" id="SSF88946">
    <property type="entry name" value="Sigma2 domain of RNA polymerase sigma factors"/>
    <property type="match status" value="1"/>
</dbReference>
<dbReference type="CDD" id="cd06171">
    <property type="entry name" value="Sigma70_r4"/>
    <property type="match status" value="1"/>
</dbReference>
<dbReference type="OrthoDB" id="659569at2"/>
<dbReference type="PRINTS" id="PR00038">
    <property type="entry name" value="HTHLUXR"/>
</dbReference>
<dbReference type="Pfam" id="PF08281">
    <property type="entry name" value="Sigma70_r4_2"/>
    <property type="match status" value="1"/>
</dbReference>
<dbReference type="InterPro" id="IPR007627">
    <property type="entry name" value="RNA_pol_sigma70_r2"/>
</dbReference>
<comment type="caution">
    <text evidence="7">The sequence shown here is derived from an EMBL/GenBank/DDBJ whole genome shotgun (WGS) entry which is preliminary data.</text>
</comment>
<dbReference type="InterPro" id="IPR013249">
    <property type="entry name" value="RNA_pol_sigma70_r4_t2"/>
</dbReference>
<protein>
    <submittedName>
        <fullName evidence="7">RNA polymerase sigma-70 factor (Family 1)</fullName>
    </submittedName>
</protein>
<sequence>MNYGHTTDSELASLLRQRDQEAFRELFERYKRVLYSFAKNMTHDISEAEDLVQDVFISLWENAERLELKGTISSYLYAAVRYKFLNLVAHKKIRSDYVSIFQKFINEVDYSVDEYLNEKELINLVEKEVSKLPDKMREVFELSRNAGLSHREIADKLNLSEKTVKNHINHALKILRGKLPLSAILLYLLQSL</sequence>
<dbReference type="Proteomes" id="UP000295292">
    <property type="component" value="Unassembled WGS sequence"/>
</dbReference>
<comment type="similarity">
    <text evidence="1">Belongs to the sigma-70 factor family. ECF subfamily.</text>
</comment>
<keyword evidence="2" id="KW-0805">Transcription regulation</keyword>
<keyword evidence="4" id="KW-0804">Transcription</keyword>
<evidence type="ECO:0000256" key="3">
    <source>
        <dbReference type="ARBA" id="ARBA00023082"/>
    </source>
</evidence>
<dbReference type="Gene3D" id="1.10.1740.10">
    <property type="match status" value="1"/>
</dbReference>
<evidence type="ECO:0000256" key="2">
    <source>
        <dbReference type="ARBA" id="ARBA00023015"/>
    </source>
</evidence>
<dbReference type="RefSeq" id="WP_133582670.1">
    <property type="nucleotide sequence ID" value="NZ_SNYV01000003.1"/>
</dbReference>
<feature type="domain" description="RNA polymerase sigma factor 70 region 4 type 2" evidence="6">
    <location>
        <begin position="125"/>
        <end position="174"/>
    </location>
</feature>
<evidence type="ECO:0000259" key="6">
    <source>
        <dbReference type="Pfam" id="PF08281"/>
    </source>
</evidence>
<dbReference type="EMBL" id="SNYV01000003">
    <property type="protein sequence ID" value="TDQ81719.1"/>
    <property type="molecule type" value="Genomic_DNA"/>
</dbReference>
<dbReference type="PANTHER" id="PTHR43133:SF46">
    <property type="entry name" value="RNA POLYMERASE SIGMA-70 FACTOR ECF SUBFAMILY"/>
    <property type="match status" value="1"/>
</dbReference>
<dbReference type="InterPro" id="IPR013325">
    <property type="entry name" value="RNA_pol_sigma_r2"/>
</dbReference>
<keyword evidence="3" id="KW-0731">Sigma factor</keyword>
<evidence type="ECO:0000313" key="7">
    <source>
        <dbReference type="EMBL" id="TDQ81719.1"/>
    </source>
</evidence>
<dbReference type="GO" id="GO:0003677">
    <property type="term" value="F:DNA binding"/>
    <property type="evidence" value="ECO:0007669"/>
    <property type="project" value="InterPro"/>
</dbReference>